<evidence type="ECO:0000256" key="3">
    <source>
        <dbReference type="ARBA" id="ARBA00009263"/>
    </source>
</evidence>
<evidence type="ECO:0000256" key="6">
    <source>
        <dbReference type="ARBA" id="ARBA00059383"/>
    </source>
</evidence>
<comment type="catalytic activity">
    <reaction evidence="1 7">
        <text>GDP-alpha-D-mannose = GDP-4-dehydro-alpha-D-rhamnose + H2O</text>
        <dbReference type="Rhea" id="RHEA:23820"/>
        <dbReference type="ChEBI" id="CHEBI:15377"/>
        <dbReference type="ChEBI" id="CHEBI:57527"/>
        <dbReference type="ChEBI" id="CHEBI:57964"/>
        <dbReference type="EC" id="4.2.1.47"/>
    </reaction>
</comment>
<dbReference type="GO" id="GO:0042351">
    <property type="term" value="P:'de novo' GDP-L-fucose biosynthetic process"/>
    <property type="evidence" value="ECO:0007669"/>
    <property type="project" value="TreeGrafter"/>
</dbReference>
<dbReference type="Gene3D" id="3.40.50.720">
    <property type="entry name" value="NAD(P)-binding Rossmann-like Domain"/>
    <property type="match status" value="1"/>
</dbReference>
<comment type="caution">
    <text evidence="9">The sequence shown here is derived from an EMBL/GenBank/DDBJ whole genome shotgun (WGS) entry which is preliminary data.</text>
</comment>
<reference evidence="9 10" key="1">
    <citation type="journal article" date="2011" name="EMBO J.">
        <title>Structural diversity of bacterial flagellar motors.</title>
        <authorList>
            <person name="Chen S."/>
            <person name="Beeby M."/>
            <person name="Murphy G.E."/>
            <person name="Leadbetter J.R."/>
            <person name="Hendrixson D.R."/>
            <person name="Briegel A."/>
            <person name="Li Z."/>
            <person name="Shi J."/>
            <person name="Tocheva E.I."/>
            <person name="Muller A."/>
            <person name="Dobro M.J."/>
            <person name="Jensen G.J."/>
        </authorList>
    </citation>
    <scope>NUCLEOTIDE SEQUENCE [LARGE SCALE GENOMIC DNA]</scope>
    <source>
        <strain evidence="9 10">ATCC 19624</strain>
    </source>
</reference>
<dbReference type="GO" id="GO:0070401">
    <property type="term" value="F:NADP+ binding"/>
    <property type="evidence" value="ECO:0007669"/>
    <property type="project" value="UniProtKB-UniRule"/>
</dbReference>
<evidence type="ECO:0000259" key="8">
    <source>
        <dbReference type="Pfam" id="PF16363"/>
    </source>
</evidence>
<sequence length="344" mass="38694">MKTAIITGITGQDGAYLAQLLLEKGYTVYGTYRRTSSVNFWRIEELGIAKHPKLHLVEYDLTDLSTSIRLLQTTEAAEVYNLAAQSFVGVSFEQPVTTAEITGLGPLNLLEAIRTVNPRIRFYQASTSEMFGKVQAIPQVENTPFYPRSPYGVAKLYAHWMTVNYRESYGIFGSSGILFNHESPLRGREFVTRKITDSVAKIRLGQLDALELGNLDAKRDWGFAKEYVEGMWRMLQADEPDTYVLATNRTETVRDFVHMAFKGAGVIVEFKGKDESETAIDTTTGKTVMRVNPKFYRPAEVDLLIGNPAKAKAKLGWEPQTTLEQLCQMMVEADLRRNKAGFSF</sequence>
<name>F3KSE4_9BURK</name>
<keyword evidence="7" id="KW-0521">NADP</keyword>
<comment type="caution">
    <text evidence="7">Lacks conserved residue(s) required for the propagation of feature annotation.</text>
</comment>
<comment type="cofactor">
    <cofactor evidence="2 7">
        <name>NADP(+)</name>
        <dbReference type="ChEBI" id="CHEBI:58349"/>
    </cofactor>
</comment>
<dbReference type="InterPro" id="IPR006368">
    <property type="entry name" value="GDP_Man_deHydtase"/>
</dbReference>
<keyword evidence="5 7" id="KW-0456">Lyase</keyword>
<evidence type="ECO:0000256" key="2">
    <source>
        <dbReference type="ARBA" id="ARBA00001937"/>
    </source>
</evidence>
<dbReference type="InterPro" id="IPR016040">
    <property type="entry name" value="NAD(P)-bd_dom"/>
</dbReference>
<dbReference type="STRING" id="887062.HGR_06866"/>
<dbReference type="CDD" id="cd05260">
    <property type="entry name" value="GDP_MD_SDR_e"/>
    <property type="match status" value="1"/>
</dbReference>
<dbReference type="AlphaFoldDB" id="F3KSE4"/>
<dbReference type="PANTHER" id="PTHR43715:SF1">
    <property type="entry name" value="GDP-MANNOSE 4,6 DEHYDRATASE"/>
    <property type="match status" value="1"/>
</dbReference>
<dbReference type="OrthoDB" id="9779041at2"/>
<evidence type="ECO:0000256" key="7">
    <source>
        <dbReference type="HAMAP-Rule" id="MF_00955"/>
    </source>
</evidence>
<dbReference type="Gene3D" id="3.90.25.10">
    <property type="entry name" value="UDP-galactose 4-epimerase, domain 1"/>
    <property type="match status" value="1"/>
</dbReference>
<dbReference type="InterPro" id="IPR036291">
    <property type="entry name" value="NAD(P)-bd_dom_sf"/>
</dbReference>
<dbReference type="EMBL" id="AEGR01000050">
    <property type="protein sequence ID" value="EGI77338.1"/>
    <property type="molecule type" value="Genomic_DNA"/>
</dbReference>
<dbReference type="EC" id="4.2.1.47" evidence="4 7"/>
<gene>
    <name evidence="7" type="primary">gmd</name>
    <name evidence="9" type="ORF">HGR_06866</name>
</gene>
<dbReference type="FunFam" id="3.40.50.720:FF:000924">
    <property type="entry name" value="GDP-mannose 4,6 dehydratase"/>
    <property type="match status" value="1"/>
</dbReference>
<evidence type="ECO:0000256" key="1">
    <source>
        <dbReference type="ARBA" id="ARBA00000188"/>
    </source>
</evidence>
<proteinExistence type="inferred from homology"/>
<feature type="domain" description="NAD(P)-binding" evidence="8">
    <location>
        <begin position="5"/>
        <end position="330"/>
    </location>
</feature>
<evidence type="ECO:0000256" key="5">
    <source>
        <dbReference type="ARBA" id="ARBA00023239"/>
    </source>
</evidence>
<keyword evidence="10" id="KW-1185">Reference proteome</keyword>
<protein>
    <recommendedName>
        <fullName evidence="4 7">GDP-mannose 4,6-dehydratase</fullName>
        <ecNumber evidence="4 7">4.2.1.47</ecNumber>
    </recommendedName>
    <alternativeName>
        <fullName evidence="7">GDP-D-mannose dehydratase</fullName>
    </alternativeName>
</protein>
<dbReference type="SUPFAM" id="SSF51735">
    <property type="entry name" value="NAD(P)-binding Rossmann-fold domains"/>
    <property type="match status" value="1"/>
</dbReference>
<dbReference type="Pfam" id="PF16363">
    <property type="entry name" value="GDP_Man_Dehyd"/>
    <property type="match status" value="1"/>
</dbReference>
<dbReference type="RefSeq" id="WP_006297408.1">
    <property type="nucleotide sequence ID" value="NZ_AEGR01000050.1"/>
</dbReference>
<comment type="similarity">
    <text evidence="3 7">Belongs to the NAD(P)-dependent epimerase/dehydratase family. GDP-mannose 4,6-dehydratase subfamily.</text>
</comment>
<evidence type="ECO:0000313" key="10">
    <source>
        <dbReference type="Proteomes" id="UP000016368"/>
    </source>
</evidence>
<evidence type="ECO:0000256" key="4">
    <source>
        <dbReference type="ARBA" id="ARBA00011989"/>
    </source>
</evidence>
<dbReference type="PANTHER" id="PTHR43715">
    <property type="entry name" value="GDP-MANNOSE 4,6-DEHYDRATASE"/>
    <property type="match status" value="1"/>
</dbReference>
<dbReference type="HAMAP" id="MF_00955">
    <property type="entry name" value="GDP_Man_dehydratase"/>
    <property type="match status" value="1"/>
</dbReference>
<dbReference type="NCBIfam" id="TIGR01472">
    <property type="entry name" value="gmd"/>
    <property type="match status" value="1"/>
</dbReference>
<evidence type="ECO:0000313" key="9">
    <source>
        <dbReference type="EMBL" id="EGI77338.1"/>
    </source>
</evidence>
<dbReference type="eggNOG" id="COG1089">
    <property type="taxonomic scope" value="Bacteria"/>
</dbReference>
<organism evidence="9 10">
    <name type="scientific">Hylemonella gracilis ATCC 19624</name>
    <dbReference type="NCBI Taxonomy" id="887062"/>
    <lineage>
        <taxon>Bacteria</taxon>
        <taxon>Pseudomonadati</taxon>
        <taxon>Pseudomonadota</taxon>
        <taxon>Betaproteobacteria</taxon>
        <taxon>Burkholderiales</taxon>
        <taxon>Comamonadaceae</taxon>
        <taxon>Hylemonella</taxon>
    </lineage>
</organism>
<comment type="function">
    <text evidence="6 7">Catalyzes the conversion of GDP-D-mannose to GDP-4-dehydro-6-deoxy-D-mannose.</text>
</comment>
<accession>F3KSE4</accession>
<dbReference type="GO" id="GO:0008446">
    <property type="term" value="F:GDP-mannose 4,6-dehydratase activity"/>
    <property type="evidence" value="ECO:0007669"/>
    <property type="project" value="UniProtKB-UniRule"/>
</dbReference>
<dbReference type="Proteomes" id="UP000016368">
    <property type="component" value="Unassembled WGS sequence"/>
</dbReference>